<dbReference type="InterPro" id="IPR002110">
    <property type="entry name" value="Ankyrin_rpt"/>
</dbReference>
<dbReference type="OrthoDB" id="9812708at2"/>
<proteinExistence type="predicted"/>
<dbReference type="EMBL" id="NGJS01000015">
    <property type="protein sequence ID" value="RST97692.1"/>
    <property type="molecule type" value="Genomic_DNA"/>
</dbReference>
<name>A0A429ZVK4_9ENTE</name>
<organism evidence="5 6">
    <name type="scientific">Vagococcus vulneris</name>
    <dbReference type="NCBI Taxonomy" id="1977869"/>
    <lineage>
        <taxon>Bacteria</taxon>
        <taxon>Bacillati</taxon>
        <taxon>Bacillota</taxon>
        <taxon>Bacilli</taxon>
        <taxon>Lactobacillales</taxon>
        <taxon>Enterococcaceae</taxon>
        <taxon>Vagococcus</taxon>
    </lineage>
</organism>
<dbReference type="PROSITE" id="PS50088">
    <property type="entry name" value="ANK_REPEAT"/>
    <property type="match status" value="1"/>
</dbReference>
<comment type="caution">
    <text evidence="5">The sequence shown here is derived from an EMBL/GenBank/DDBJ whole genome shotgun (WGS) entry which is preliminary data.</text>
</comment>
<dbReference type="Gene3D" id="1.25.40.10">
    <property type="entry name" value="Tetratricopeptide repeat domain"/>
    <property type="match status" value="1"/>
</dbReference>
<dbReference type="SUPFAM" id="SSF48403">
    <property type="entry name" value="Ankyrin repeat"/>
    <property type="match status" value="1"/>
</dbReference>
<dbReference type="Gene3D" id="1.25.40.20">
    <property type="entry name" value="Ankyrin repeat-containing domain"/>
    <property type="match status" value="1"/>
</dbReference>
<evidence type="ECO:0000256" key="4">
    <source>
        <dbReference type="PROSITE-ProRule" id="PRU00339"/>
    </source>
</evidence>
<accession>A0A429ZVK4</accession>
<dbReference type="Pfam" id="PF12796">
    <property type="entry name" value="Ank_2"/>
    <property type="match status" value="1"/>
</dbReference>
<reference evidence="5 6" key="1">
    <citation type="submission" date="2017-05" db="EMBL/GenBank/DDBJ databases">
        <title>Vagococcus spp. assemblies.</title>
        <authorList>
            <person name="Gulvik C.A."/>
        </authorList>
    </citation>
    <scope>NUCLEOTIDE SEQUENCE [LARGE SCALE GENOMIC DNA]</scope>
    <source>
        <strain evidence="5 6">SS1995</strain>
    </source>
</reference>
<dbReference type="SMART" id="SM00248">
    <property type="entry name" value="ANK"/>
    <property type="match status" value="4"/>
</dbReference>
<keyword evidence="1" id="KW-0677">Repeat</keyword>
<keyword evidence="4" id="KW-0802">TPR repeat</keyword>
<dbReference type="PANTHER" id="PTHR24126">
    <property type="entry name" value="ANKYRIN REPEAT, PH AND SEC7 DOMAIN CONTAINING PROTEIN SECG-RELATED"/>
    <property type="match status" value="1"/>
</dbReference>
<gene>
    <name evidence="5" type="ORF">CBF37_09465</name>
</gene>
<keyword evidence="6" id="KW-1185">Reference proteome</keyword>
<evidence type="ECO:0000313" key="6">
    <source>
        <dbReference type="Proteomes" id="UP000287857"/>
    </source>
</evidence>
<feature type="repeat" description="ANK" evidence="3">
    <location>
        <begin position="163"/>
        <end position="195"/>
    </location>
</feature>
<dbReference type="RefSeq" id="WP_125984509.1">
    <property type="nucleotide sequence ID" value="NZ_NGJS01000015.1"/>
</dbReference>
<dbReference type="Proteomes" id="UP000287857">
    <property type="component" value="Unassembled WGS sequence"/>
</dbReference>
<evidence type="ECO:0000256" key="1">
    <source>
        <dbReference type="ARBA" id="ARBA00022737"/>
    </source>
</evidence>
<dbReference type="AlphaFoldDB" id="A0A429ZVK4"/>
<evidence type="ECO:0000256" key="3">
    <source>
        <dbReference type="PROSITE-ProRule" id="PRU00023"/>
    </source>
</evidence>
<evidence type="ECO:0000256" key="2">
    <source>
        <dbReference type="ARBA" id="ARBA00023043"/>
    </source>
</evidence>
<dbReference type="InterPro" id="IPR036770">
    <property type="entry name" value="Ankyrin_rpt-contain_sf"/>
</dbReference>
<keyword evidence="2 3" id="KW-0040">ANK repeat</keyword>
<protein>
    <submittedName>
        <fullName evidence="5">Uncharacterized protein</fullName>
    </submittedName>
</protein>
<feature type="repeat" description="TPR" evidence="4">
    <location>
        <begin position="453"/>
        <end position="486"/>
    </location>
</feature>
<dbReference type="PROSITE" id="PS50005">
    <property type="entry name" value="TPR"/>
    <property type="match status" value="1"/>
</dbReference>
<evidence type="ECO:0000313" key="5">
    <source>
        <dbReference type="EMBL" id="RST97692.1"/>
    </source>
</evidence>
<dbReference type="SUPFAM" id="SSF48452">
    <property type="entry name" value="TPR-like"/>
    <property type="match status" value="1"/>
</dbReference>
<dbReference type="InterPro" id="IPR019734">
    <property type="entry name" value="TPR_rpt"/>
</dbReference>
<dbReference type="Pfam" id="PF13181">
    <property type="entry name" value="TPR_8"/>
    <property type="match status" value="1"/>
</dbReference>
<dbReference type="InterPro" id="IPR011990">
    <property type="entry name" value="TPR-like_helical_dom_sf"/>
</dbReference>
<sequence length="490" mass="55304">MIHIVKVISNCYVDSVLLGNLSEKVNLIEGVNKAIIAMGTDRNKEVMKRLDLLNEDIQNASVSDLIINLSISNSVNLDEIIAAVEALLNEKLIIEETGYLISYLQTTVSEQKMDKTTNTSIVLETDNKNHRSYHEIFQPLTNGLMKEFDDHAIVQDHRGINSLGQTDLMLAVLAKNITKTAKLLELGSDPNHKDNSGLSPFIAAAANGLSDIFELILHYCPDIQEVNHFGGTALLPSSEKGYLNVVRSALKVGVSVNHVNRLGWTALLEAVIFGNGGYLYQIIINELIMNGADISIKDFEEKIAIDYATELKQKDVIKLLNNEKKMSNFIGIDMLIKKKNYIQALRDIAKLPNSLEKLFYQGMVYEQMGYEKEAEMFYRKGAGFDVQFIYYLAQLKRRQGRVEEALSFFKYGAENTNTYFYDYQQTNYLRELGKHQEAVNLTETLLAKYPSRVDFMFHLANSLTTIGENEKAQEILKKAATIQPTNNLFL</sequence>